<evidence type="ECO:0000313" key="12">
    <source>
        <dbReference type="EMBL" id="KII70591.1"/>
    </source>
</evidence>
<dbReference type="PROSITE" id="PS50889">
    <property type="entry name" value="S4"/>
    <property type="match status" value="1"/>
</dbReference>
<dbReference type="SMART" id="SM00363">
    <property type="entry name" value="S4"/>
    <property type="match status" value="1"/>
</dbReference>
<dbReference type="GO" id="GO:0042274">
    <property type="term" value="P:ribosomal small subunit biogenesis"/>
    <property type="evidence" value="ECO:0007669"/>
    <property type="project" value="TreeGrafter"/>
</dbReference>
<dbReference type="InterPro" id="IPR036986">
    <property type="entry name" value="S4_RNA-bd_sf"/>
</dbReference>
<evidence type="ECO:0000256" key="7">
    <source>
        <dbReference type="ARBA" id="ARBA00069727"/>
    </source>
</evidence>
<keyword evidence="3" id="KW-0690">Ribosome biogenesis</keyword>
<organism evidence="12 13">
    <name type="scientific">Thelohanellus kitauei</name>
    <name type="common">Myxosporean</name>
    <dbReference type="NCBI Taxonomy" id="669202"/>
    <lineage>
        <taxon>Eukaryota</taxon>
        <taxon>Metazoa</taxon>
        <taxon>Cnidaria</taxon>
        <taxon>Myxozoa</taxon>
        <taxon>Myxosporea</taxon>
        <taxon>Bivalvulida</taxon>
        <taxon>Platysporina</taxon>
        <taxon>Myxobolidae</taxon>
        <taxon>Thelohanellus</taxon>
    </lineage>
</organism>
<dbReference type="GO" id="GO:0032040">
    <property type="term" value="C:small-subunit processome"/>
    <property type="evidence" value="ECO:0007669"/>
    <property type="project" value="TreeGrafter"/>
</dbReference>
<evidence type="ECO:0000313" key="13">
    <source>
        <dbReference type="Proteomes" id="UP000031668"/>
    </source>
</evidence>
<gene>
    <name evidence="12" type="ORF">RF11_14554</name>
</gene>
<evidence type="ECO:0000259" key="10">
    <source>
        <dbReference type="SMART" id="SM00363"/>
    </source>
</evidence>
<accession>A0A0C2MTG2</accession>
<dbReference type="GO" id="GO:0019843">
    <property type="term" value="F:rRNA binding"/>
    <property type="evidence" value="ECO:0007669"/>
    <property type="project" value="InterPro"/>
</dbReference>
<keyword evidence="6 12" id="KW-0687">Ribonucleoprotein</keyword>
<name>A0A0C2MTG2_THEKT</name>
<keyword evidence="5" id="KW-0539">Nucleus</keyword>
<dbReference type="AlphaFoldDB" id="A0A0C2MTG2"/>
<evidence type="ECO:0000256" key="3">
    <source>
        <dbReference type="ARBA" id="ARBA00022517"/>
    </source>
</evidence>
<sequence length="181" mass="21376">MVRRLKYHEKKLLKKVNFMKWDCDNPNEAKVIRKYYLTGREEYSNYIKIVAAVRAVVKKILNLDPADPNRHEFQDVLTTKLYDSGLIINRKLSECEHLSVSSICRRRLPVMLLKLKMAPRVQDATRMVEHGHIRIGPNVITDPAYLVTRSMEDFITWTDTSKIKRHVLEYTEQLDDFEIEN</sequence>
<protein>
    <recommendedName>
        <fullName evidence="7">U3 small nucleolar ribonucleoprotein protein IMP3</fullName>
    </recommendedName>
    <alternativeName>
        <fullName evidence="8">U3 small nucleolar ribonucleoprotein protein imp3</fullName>
    </alternativeName>
</protein>
<feature type="domain" description="RNA-binding S4" evidence="10">
    <location>
        <begin position="106"/>
        <end position="172"/>
    </location>
</feature>
<dbReference type="GO" id="GO:0034457">
    <property type="term" value="C:Mpp10 complex"/>
    <property type="evidence" value="ECO:0007669"/>
    <property type="project" value="TreeGrafter"/>
</dbReference>
<evidence type="ECO:0000259" key="11">
    <source>
        <dbReference type="SMART" id="SM01390"/>
    </source>
</evidence>
<keyword evidence="13" id="KW-1185">Reference proteome</keyword>
<dbReference type="FunFam" id="3.10.290.10:FF:000006">
    <property type="entry name" value="U3 small nucleolar ribonucleoprotein IMP3"/>
    <property type="match status" value="1"/>
</dbReference>
<evidence type="ECO:0000256" key="8">
    <source>
        <dbReference type="ARBA" id="ARBA00072223"/>
    </source>
</evidence>
<evidence type="ECO:0000256" key="4">
    <source>
        <dbReference type="ARBA" id="ARBA00022884"/>
    </source>
</evidence>
<evidence type="ECO:0000256" key="5">
    <source>
        <dbReference type="ARBA" id="ARBA00023242"/>
    </source>
</evidence>
<dbReference type="GO" id="GO:0030515">
    <property type="term" value="F:snoRNA binding"/>
    <property type="evidence" value="ECO:0007669"/>
    <property type="project" value="TreeGrafter"/>
</dbReference>
<dbReference type="Pfam" id="PF00163">
    <property type="entry name" value="Ribosomal_S4"/>
    <property type="match status" value="1"/>
</dbReference>
<evidence type="ECO:0000256" key="6">
    <source>
        <dbReference type="ARBA" id="ARBA00023274"/>
    </source>
</evidence>
<dbReference type="Proteomes" id="UP000031668">
    <property type="component" value="Unassembled WGS sequence"/>
</dbReference>
<dbReference type="InterPro" id="IPR001912">
    <property type="entry name" value="Ribosomal_uS4_N"/>
</dbReference>
<dbReference type="PANTHER" id="PTHR11831">
    <property type="entry name" value="30S 40S RIBOSOMAL PROTEIN"/>
    <property type="match status" value="1"/>
</dbReference>
<feature type="domain" description="Small ribosomal subunit protein uS4 N-terminal" evidence="11">
    <location>
        <begin position="4"/>
        <end position="105"/>
    </location>
</feature>
<dbReference type="OrthoDB" id="10248812at2759"/>
<dbReference type="GO" id="GO:0006364">
    <property type="term" value="P:rRNA processing"/>
    <property type="evidence" value="ECO:0007669"/>
    <property type="project" value="TreeGrafter"/>
</dbReference>
<evidence type="ECO:0000256" key="1">
    <source>
        <dbReference type="ARBA" id="ARBA00004604"/>
    </source>
</evidence>
<keyword evidence="4 9" id="KW-0694">RNA-binding</keyword>
<dbReference type="InterPro" id="IPR002942">
    <property type="entry name" value="S4_RNA-bd"/>
</dbReference>
<dbReference type="SUPFAM" id="SSF55174">
    <property type="entry name" value="Alpha-L RNA-binding motif"/>
    <property type="match status" value="1"/>
</dbReference>
<dbReference type="SMART" id="SM01390">
    <property type="entry name" value="Ribosomal_S4"/>
    <property type="match status" value="1"/>
</dbReference>
<reference evidence="12 13" key="1">
    <citation type="journal article" date="2014" name="Genome Biol. Evol.">
        <title>The genome of the myxosporean Thelohanellus kitauei shows adaptations to nutrient acquisition within its fish host.</title>
        <authorList>
            <person name="Yang Y."/>
            <person name="Xiong J."/>
            <person name="Zhou Z."/>
            <person name="Huo F."/>
            <person name="Miao W."/>
            <person name="Ran C."/>
            <person name="Liu Y."/>
            <person name="Zhang J."/>
            <person name="Feng J."/>
            <person name="Wang M."/>
            <person name="Wang M."/>
            <person name="Wang L."/>
            <person name="Yao B."/>
        </authorList>
    </citation>
    <scope>NUCLEOTIDE SEQUENCE [LARGE SCALE GENOMIC DNA]</scope>
    <source>
        <strain evidence="12">Wuqing</strain>
    </source>
</reference>
<proteinExistence type="inferred from homology"/>
<dbReference type="PANTHER" id="PTHR11831:SF1">
    <property type="entry name" value="U3 SMALL NUCLEOLAR RIBONUCLEOPROTEIN PROTEIN IMP3"/>
    <property type="match status" value="1"/>
</dbReference>
<dbReference type="OMA" id="FRIKHEQ"/>
<dbReference type="CDD" id="cd00165">
    <property type="entry name" value="S4"/>
    <property type="match status" value="1"/>
</dbReference>
<comment type="caution">
    <text evidence="12">The sequence shown here is derived from an EMBL/GenBank/DDBJ whole genome shotgun (WGS) entry which is preliminary data.</text>
</comment>
<evidence type="ECO:0000256" key="2">
    <source>
        <dbReference type="ARBA" id="ARBA00007465"/>
    </source>
</evidence>
<dbReference type="Pfam" id="PF01479">
    <property type="entry name" value="S4"/>
    <property type="match status" value="1"/>
</dbReference>
<evidence type="ECO:0000256" key="9">
    <source>
        <dbReference type="PROSITE-ProRule" id="PRU00182"/>
    </source>
</evidence>
<comment type="similarity">
    <text evidence="2">Belongs to the universal ribosomal protein uS4 family.</text>
</comment>
<dbReference type="EMBL" id="JWZT01002014">
    <property type="protein sequence ID" value="KII70591.1"/>
    <property type="molecule type" value="Genomic_DNA"/>
</dbReference>
<dbReference type="Gene3D" id="3.10.290.10">
    <property type="entry name" value="RNA-binding S4 domain"/>
    <property type="match status" value="1"/>
</dbReference>
<dbReference type="InterPro" id="IPR022801">
    <property type="entry name" value="Ribosomal_uS4"/>
</dbReference>
<comment type="subcellular location">
    <subcellularLocation>
        <location evidence="1">Nucleus</location>
        <location evidence="1">Nucleolus</location>
    </subcellularLocation>
</comment>